<evidence type="ECO:0000256" key="3">
    <source>
        <dbReference type="ARBA" id="ARBA00022448"/>
    </source>
</evidence>
<keyword evidence="8" id="KW-0576">Peroxisome</keyword>
<feature type="repeat" description="WD" evidence="11">
    <location>
        <begin position="3"/>
        <end position="39"/>
    </location>
</feature>
<keyword evidence="6" id="KW-0677">Repeat</keyword>
<dbReference type="Gramene" id="PRQ38787">
    <property type="protein sequence ID" value="PRQ38787"/>
    <property type="gene ID" value="RchiOBHm_Chr4g0417811"/>
</dbReference>
<organism evidence="12 13">
    <name type="scientific">Rosa chinensis</name>
    <name type="common">China rose</name>
    <dbReference type="NCBI Taxonomy" id="74649"/>
    <lineage>
        <taxon>Eukaryota</taxon>
        <taxon>Viridiplantae</taxon>
        <taxon>Streptophyta</taxon>
        <taxon>Embryophyta</taxon>
        <taxon>Tracheophyta</taxon>
        <taxon>Spermatophyta</taxon>
        <taxon>Magnoliopsida</taxon>
        <taxon>eudicotyledons</taxon>
        <taxon>Gunneridae</taxon>
        <taxon>Pentapetalae</taxon>
        <taxon>rosids</taxon>
        <taxon>fabids</taxon>
        <taxon>Rosales</taxon>
        <taxon>Rosaceae</taxon>
        <taxon>Rosoideae</taxon>
        <taxon>Rosoideae incertae sedis</taxon>
        <taxon>Rosa</taxon>
    </lineage>
</organism>
<keyword evidence="4" id="KW-0963">Cytoplasm</keyword>
<keyword evidence="5 11" id="KW-0853">WD repeat</keyword>
<comment type="similarity">
    <text evidence="9">Belongs to the WD repeat peroxin-7 family.</text>
</comment>
<accession>A0A2P6QX73</accession>
<evidence type="ECO:0000256" key="7">
    <source>
        <dbReference type="ARBA" id="ARBA00022927"/>
    </source>
</evidence>
<dbReference type="GO" id="GO:0016558">
    <property type="term" value="P:protein import into peroxisome matrix"/>
    <property type="evidence" value="ECO:0007669"/>
    <property type="project" value="InterPro"/>
</dbReference>
<dbReference type="SUPFAM" id="SSF50978">
    <property type="entry name" value="WD40 repeat-like"/>
    <property type="match status" value="1"/>
</dbReference>
<evidence type="ECO:0000256" key="9">
    <source>
        <dbReference type="ARBA" id="ARBA00024017"/>
    </source>
</evidence>
<dbReference type="InterPro" id="IPR015943">
    <property type="entry name" value="WD40/YVTN_repeat-like_dom_sf"/>
</dbReference>
<gene>
    <name evidence="12" type="ORF">RchiOBHm_Chr4g0417811</name>
</gene>
<dbReference type="AlphaFoldDB" id="A0A2P6QX73"/>
<evidence type="ECO:0000256" key="2">
    <source>
        <dbReference type="ARBA" id="ARBA00004514"/>
    </source>
</evidence>
<dbReference type="GO" id="GO:0005053">
    <property type="term" value="F:peroxisome matrix targeting signal-2 binding"/>
    <property type="evidence" value="ECO:0007669"/>
    <property type="project" value="InterPro"/>
</dbReference>
<comment type="subcellular location">
    <subcellularLocation>
        <location evidence="2">Cytoplasm</location>
        <location evidence="2">Cytosol</location>
    </subcellularLocation>
    <subcellularLocation>
        <location evidence="1">Peroxisome matrix</location>
    </subcellularLocation>
</comment>
<reference evidence="12 13" key="1">
    <citation type="journal article" date="2018" name="Nat. Genet.">
        <title>The Rosa genome provides new insights in the design of modern roses.</title>
        <authorList>
            <person name="Bendahmane M."/>
        </authorList>
    </citation>
    <scope>NUCLEOTIDE SEQUENCE [LARGE SCALE GENOMIC DNA]</scope>
    <source>
        <strain evidence="13">cv. Old Blush</strain>
    </source>
</reference>
<protein>
    <recommendedName>
        <fullName evidence="10">Peroxin-7</fullName>
    </recommendedName>
</protein>
<dbReference type="PROSITE" id="PS50294">
    <property type="entry name" value="WD_REPEATS_REGION"/>
    <property type="match status" value="1"/>
</dbReference>
<dbReference type="PROSITE" id="PS50082">
    <property type="entry name" value="WD_REPEATS_2"/>
    <property type="match status" value="1"/>
</dbReference>
<dbReference type="PANTHER" id="PTHR46027:SF1">
    <property type="entry name" value="PEROXISOMAL TARGETING SIGNAL 2 RECEPTOR"/>
    <property type="match status" value="1"/>
</dbReference>
<evidence type="ECO:0000313" key="12">
    <source>
        <dbReference type="EMBL" id="PRQ38787.1"/>
    </source>
</evidence>
<keyword evidence="13" id="KW-1185">Reference proteome</keyword>
<dbReference type="Gene3D" id="2.130.10.10">
    <property type="entry name" value="YVTN repeat-like/Quinoprotein amine dehydrogenase"/>
    <property type="match status" value="1"/>
</dbReference>
<dbReference type="EMBL" id="PDCK01000042">
    <property type="protein sequence ID" value="PRQ38787.1"/>
    <property type="molecule type" value="Genomic_DNA"/>
</dbReference>
<dbReference type="InterPro" id="IPR019775">
    <property type="entry name" value="WD40_repeat_CS"/>
</dbReference>
<evidence type="ECO:0000313" key="13">
    <source>
        <dbReference type="Proteomes" id="UP000238479"/>
    </source>
</evidence>
<dbReference type="PANTHER" id="PTHR46027">
    <property type="entry name" value="PEROXISOMAL TARGETING SIGNAL 2 RECEPTOR"/>
    <property type="match status" value="1"/>
</dbReference>
<evidence type="ECO:0000256" key="6">
    <source>
        <dbReference type="ARBA" id="ARBA00022737"/>
    </source>
</evidence>
<dbReference type="InterPro" id="IPR001680">
    <property type="entry name" value="WD40_rpt"/>
</dbReference>
<evidence type="ECO:0000256" key="1">
    <source>
        <dbReference type="ARBA" id="ARBA00004253"/>
    </source>
</evidence>
<keyword evidence="3" id="KW-0813">Transport</keyword>
<dbReference type="InterPro" id="IPR036322">
    <property type="entry name" value="WD40_repeat_dom_sf"/>
</dbReference>
<dbReference type="PROSITE" id="PS00678">
    <property type="entry name" value="WD_REPEATS_1"/>
    <property type="match status" value="1"/>
</dbReference>
<evidence type="ECO:0000256" key="11">
    <source>
        <dbReference type="PROSITE-ProRule" id="PRU00221"/>
    </source>
</evidence>
<evidence type="ECO:0000256" key="10">
    <source>
        <dbReference type="ARBA" id="ARBA00032565"/>
    </source>
</evidence>
<evidence type="ECO:0000256" key="5">
    <source>
        <dbReference type="ARBA" id="ARBA00022574"/>
    </source>
</evidence>
<dbReference type="InterPro" id="IPR044536">
    <property type="entry name" value="PEX7"/>
</dbReference>
<keyword evidence="7" id="KW-0653">Protein transport</keyword>
<proteinExistence type="inferred from homology"/>
<dbReference type="STRING" id="74649.A0A2P6QX73"/>
<dbReference type="Proteomes" id="UP000238479">
    <property type="component" value="Chromosome 4"/>
</dbReference>
<evidence type="ECO:0000256" key="4">
    <source>
        <dbReference type="ARBA" id="ARBA00022490"/>
    </source>
</evidence>
<name>A0A2P6QX73_ROSCH</name>
<comment type="caution">
    <text evidence="12">The sequence shown here is derived from an EMBL/GenBank/DDBJ whole genome shotgun (WGS) entry which is preliminary data.</text>
</comment>
<sequence>MIIPAHEFEILSCDWNKYDNCVIVTASVDKSIKVWDARSIGASICFSTATATPSEKPNARRIGKA</sequence>
<dbReference type="GO" id="GO:0005782">
    <property type="term" value="C:peroxisomal matrix"/>
    <property type="evidence" value="ECO:0007669"/>
    <property type="project" value="UniProtKB-SubCell"/>
</dbReference>
<evidence type="ECO:0000256" key="8">
    <source>
        <dbReference type="ARBA" id="ARBA00023140"/>
    </source>
</evidence>
<dbReference type="GO" id="GO:0005829">
    <property type="term" value="C:cytosol"/>
    <property type="evidence" value="ECO:0007669"/>
    <property type="project" value="UniProtKB-SubCell"/>
</dbReference>
<dbReference type="Pfam" id="PF00400">
    <property type="entry name" value="WD40"/>
    <property type="match status" value="1"/>
</dbReference>